<dbReference type="InterPro" id="IPR010730">
    <property type="entry name" value="HET"/>
</dbReference>
<evidence type="ECO:0000313" key="2">
    <source>
        <dbReference type="EMBL" id="KIK96096.1"/>
    </source>
</evidence>
<accession>A0A0D0DZP0</accession>
<dbReference type="InParanoid" id="A0A0D0DZP0"/>
<evidence type="ECO:0000259" key="1">
    <source>
        <dbReference type="Pfam" id="PF06985"/>
    </source>
</evidence>
<evidence type="ECO:0000313" key="3">
    <source>
        <dbReference type="Proteomes" id="UP000054538"/>
    </source>
</evidence>
<organism evidence="2 3">
    <name type="scientific">Paxillus rubicundulus Ve08.2h10</name>
    <dbReference type="NCBI Taxonomy" id="930991"/>
    <lineage>
        <taxon>Eukaryota</taxon>
        <taxon>Fungi</taxon>
        <taxon>Dikarya</taxon>
        <taxon>Basidiomycota</taxon>
        <taxon>Agaricomycotina</taxon>
        <taxon>Agaricomycetes</taxon>
        <taxon>Agaricomycetidae</taxon>
        <taxon>Boletales</taxon>
        <taxon>Paxilineae</taxon>
        <taxon>Paxillaceae</taxon>
        <taxon>Paxillus</taxon>
    </lineage>
</organism>
<dbReference type="PANTHER" id="PTHR10622">
    <property type="entry name" value="HET DOMAIN-CONTAINING PROTEIN"/>
    <property type="match status" value="1"/>
</dbReference>
<reference evidence="3" key="2">
    <citation type="submission" date="2015-01" db="EMBL/GenBank/DDBJ databases">
        <title>Evolutionary Origins and Diversification of the Mycorrhizal Mutualists.</title>
        <authorList>
            <consortium name="DOE Joint Genome Institute"/>
            <consortium name="Mycorrhizal Genomics Consortium"/>
            <person name="Kohler A."/>
            <person name="Kuo A."/>
            <person name="Nagy L.G."/>
            <person name="Floudas D."/>
            <person name="Copeland A."/>
            <person name="Barry K.W."/>
            <person name="Cichocki N."/>
            <person name="Veneault-Fourrey C."/>
            <person name="LaButti K."/>
            <person name="Lindquist E.A."/>
            <person name="Lipzen A."/>
            <person name="Lundell T."/>
            <person name="Morin E."/>
            <person name="Murat C."/>
            <person name="Riley R."/>
            <person name="Ohm R."/>
            <person name="Sun H."/>
            <person name="Tunlid A."/>
            <person name="Henrissat B."/>
            <person name="Grigoriev I.V."/>
            <person name="Hibbett D.S."/>
            <person name="Martin F."/>
        </authorList>
    </citation>
    <scope>NUCLEOTIDE SEQUENCE [LARGE SCALE GENOMIC DNA]</scope>
    <source>
        <strain evidence="3">Ve08.2h10</strain>
    </source>
</reference>
<dbReference type="EMBL" id="KN825004">
    <property type="protein sequence ID" value="KIK96096.1"/>
    <property type="molecule type" value="Genomic_DNA"/>
</dbReference>
<name>A0A0D0DZP0_9AGAM</name>
<proteinExistence type="predicted"/>
<gene>
    <name evidence="2" type="ORF">PAXRUDRAFT_335217</name>
</gene>
<dbReference type="AlphaFoldDB" id="A0A0D0DZP0"/>
<dbReference type="Proteomes" id="UP000054538">
    <property type="component" value="Unassembled WGS sequence"/>
</dbReference>
<dbReference type="HOGENOM" id="CLU_000288_138_1_1"/>
<protein>
    <recommendedName>
        <fullName evidence="1">Heterokaryon incompatibility domain-containing protein</fullName>
    </recommendedName>
</protein>
<dbReference type="Pfam" id="PF06985">
    <property type="entry name" value="HET"/>
    <property type="match status" value="1"/>
</dbReference>
<dbReference type="STRING" id="930991.A0A0D0DZP0"/>
<sequence length="511" mass="58951">MDKQRTLLNEVFDDFIFNNMPIRLLRLATMQFVDRFIVRQHFRPIIDQVSDEEIKRAMSSWQPAKESLKDFVRSIVRYAILSHRWFDLGEPTFQQFSNDIGGSGPGYQKLMMFCDKARAYGCEFVWSDTCCIDKTSSAELDESIRSMFRWYKESYICIVYLRDTSKFEALGDDEWFTRGWTLQELLAPKQIKFYTTDWTPLTEDPNDKRDYPDGLMMTISKILRIPVLDLCYFEPGMWGYSLRQRLSWMSHRKTTRIEDMAYSMVGILDVSLTVAYGEGRRAFSRLLQAIIASNDSWEIFAWAGESSPYNSALAAGPECYPGSRDEDVTRGLAWVGDLKTMERQYQAGDKLFTLTNHGLRIKVAWRKVWKVVPDPKGAGRFILSPSSLKDVTVEVLGSDSDLHSMYHYDWAPPNAGLAIGILDYDKGGKIIDDDRLYTAFLLHHTNDPTDVYHKVATRDIITVSLNDQWAPYTAGQLTDMWERERLTEEESGAYVSGIEELESGPKEVYIH</sequence>
<reference evidence="2 3" key="1">
    <citation type="submission" date="2014-04" db="EMBL/GenBank/DDBJ databases">
        <authorList>
            <consortium name="DOE Joint Genome Institute"/>
            <person name="Kuo A."/>
            <person name="Kohler A."/>
            <person name="Jargeat P."/>
            <person name="Nagy L.G."/>
            <person name="Floudas D."/>
            <person name="Copeland A."/>
            <person name="Barry K.W."/>
            <person name="Cichocki N."/>
            <person name="Veneault-Fourrey C."/>
            <person name="LaButti K."/>
            <person name="Lindquist E.A."/>
            <person name="Lipzen A."/>
            <person name="Lundell T."/>
            <person name="Morin E."/>
            <person name="Murat C."/>
            <person name="Sun H."/>
            <person name="Tunlid A."/>
            <person name="Henrissat B."/>
            <person name="Grigoriev I.V."/>
            <person name="Hibbett D.S."/>
            <person name="Martin F."/>
            <person name="Nordberg H.P."/>
            <person name="Cantor M.N."/>
            <person name="Hua S.X."/>
        </authorList>
    </citation>
    <scope>NUCLEOTIDE SEQUENCE [LARGE SCALE GENOMIC DNA]</scope>
    <source>
        <strain evidence="2 3">Ve08.2h10</strain>
    </source>
</reference>
<dbReference type="PANTHER" id="PTHR10622:SF10">
    <property type="entry name" value="HET DOMAIN-CONTAINING PROTEIN"/>
    <property type="match status" value="1"/>
</dbReference>
<dbReference type="OrthoDB" id="194358at2759"/>
<feature type="domain" description="Heterokaryon incompatibility" evidence="1">
    <location>
        <begin position="78"/>
        <end position="166"/>
    </location>
</feature>
<keyword evidence="3" id="KW-1185">Reference proteome</keyword>